<dbReference type="AlphaFoldDB" id="A0A552DHU6"/>
<name>A0A552DHU6_MICAE</name>
<organism evidence="2 3">
    <name type="scientific">Microcystis aeruginosa Ma_SC_T_19800800_S464</name>
    <dbReference type="NCBI Taxonomy" id="2486257"/>
    <lineage>
        <taxon>Bacteria</taxon>
        <taxon>Bacillati</taxon>
        <taxon>Cyanobacteriota</taxon>
        <taxon>Cyanophyceae</taxon>
        <taxon>Oscillatoriophycideae</taxon>
        <taxon>Chroococcales</taxon>
        <taxon>Microcystaceae</taxon>
        <taxon>Microcystis</taxon>
    </lineage>
</organism>
<dbReference type="EMBL" id="SFBL01000186">
    <property type="protein sequence ID" value="TRU21798.1"/>
    <property type="molecule type" value="Genomic_DNA"/>
</dbReference>
<dbReference type="InterPro" id="IPR022217">
    <property type="entry name" value="Prot_inh_I10_marinostatin"/>
</dbReference>
<accession>A0A552DHU6</accession>
<evidence type="ECO:0000313" key="3">
    <source>
        <dbReference type="Proteomes" id="UP000319313"/>
    </source>
</evidence>
<evidence type="ECO:0000313" key="2">
    <source>
        <dbReference type="EMBL" id="TRU21798.1"/>
    </source>
</evidence>
<protein>
    <submittedName>
        <fullName evidence="2">Microviridin/marinostatin family tricyclic proteinase inhibitor</fullName>
    </submittedName>
</protein>
<proteinExistence type="predicted"/>
<feature type="compositionally biased region" description="Basic and acidic residues" evidence="1">
    <location>
        <begin position="1"/>
        <end position="20"/>
    </location>
</feature>
<feature type="region of interest" description="Disordered" evidence="1">
    <location>
        <begin position="1"/>
        <end position="32"/>
    </location>
</feature>
<comment type="caution">
    <text evidence="2">The sequence shown here is derived from an EMBL/GenBank/DDBJ whole genome shotgun (WGS) entry which is preliminary data.</text>
</comment>
<dbReference type="Proteomes" id="UP000319313">
    <property type="component" value="Unassembled WGS sequence"/>
</dbReference>
<evidence type="ECO:0000256" key="1">
    <source>
        <dbReference type="SAM" id="MobiDB-lite"/>
    </source>
</evidence>
<sequence length="32" mass="3763">MGRELLKEESSIKSPEEGRQTLKYPSDWEEIP</sequence>
<dbReference type="NCBIfam" id="NF033738">
    <property type="entry name" value="microvirid_RiPP"/>
    <property type="match status" value="1"/>
</dbReference>
<reference evidence="2 3" key="1">
    <citation type="submission" date="2019-01" db="EMBL/GenBank/DDBJ databases">
        <title>Coherence of Microcystis species and biogeography revealed through population genomics.</title>
        <authorList>
            <person name="Perez-Carrascal O.M."/>
            <person name="Terrat Y."/>
            <person name="Giani A."/>
            <person name="Fortin N."/>
            <person name="Tromas N."/>
            <person name="Shapiro B.J."/>
        </authorList>
    </citation>
    <scope>NUCLEOTIDE SEQUENCE [LARGE SCALE GENOMIC DNA]</scope>
    <source>
        <strain evidence="2">Ma_SC_T_19800800_S464</strain>
    </source>
</reference>
<gene>
    <name evidence="2" type="ORF">EWV81_19550</name>
</gene>